<dbReference type="SUPFAM" id="SSF51126">
    <property type="entry name" value="Pectin lyase-like"/>
    <property type="match status" value="1"/>
</dbReference>
<feature type="chain" id="PRO_5029506495" description="Multidrug transporter" evidence="1">
    <location>
        <begin position="20"/>
        <end position="391"/>
    </location>
</feature>
<dbReference type="InterPro" id="IPR011050">
    <property type="entry name" value="Pectin_lyase_fold/virulence"/>
</dbReference>
<accession>A0A7J4XPE3</accession>
<evidence type="ECO:0000256" key="1">
    <source>
        <dbReference type="SAM" id="SignalP"/>
    </source>
</evidence>
<dbReference type="GeneID" id="93115854"/>
<feature type="signal peptide" evidence="1">
    <location>
        <begin position="1"/>
        <end position="19"/>
    </location>
</feature>
<gene>
    <name evidence="2" type="ORF">F3F73_01755</name>
</gene>
<evidence type="ECO:0008006" key="4">
    <source>
        <dbReference type="Google" id="ProtNLM"/>
    </source>
</evidence>
<sequence>MKRLFLNFMVCTAMVSALALTSCGDDNEGDGNGGDGSSIVFNGNTLTGSLTGKETLEAKEYILSGIVVIENGGELTIPAGTTIKARQGFSNYLLVAQGGKIYANGTKDEPIIFTADEDNAKSGHWGGIIINGKAPISGDKEDKSNTALAEINNKYPYGGNNAADNSGVMTYVSICYAGARSTQDIEHNGLTLNGVGNGTTIENIYVLESADDAIEFFGGTVNVKNLLAVNPDDDMFDFTQGYCGTLSNCYGIWESDYTSTEADPRGIEADGNFDGLYPNHLRQSDFVVDGMTIVNNAANTTDNVDRMQDVIKIRRGAKATIKNALVKGTGGAIDLVDMNDGKGAGNAASTISITNSLQLTGKKLNGEAVLNEAGSNTGADTSVFGWTKYNF</sequence>
<comment type="caution">
    <text evidence="2">The sequence shown here is derived from an EMBL/GenBank/DDBJ whole genome shotgun (WGS) entry which is preliminary data.</text>
</comment>
<proteinExistence type="predicted"/>
<dbReference type="AlphaFoldDB" id="A0A7J4XPE3"/>
<dbReference type="PROSITE" id="PS51257">
    <property type="entry name" value="PROKAR_LIPOPROTEIN"/>
    <property type="match status" value="1"/>
</dbReference>
<evidence type="ECO:0000313" key="3">
    <source>
        <dbReference type="Proteomes" id="UP000422221"/>
    </source>
</evidence>
<dbReference type="PANTHER" id="PTHR41339">
    <property type="entry name" value="LIPL48"/>
    <property type="match status" value="1"/>
</dbReference>
<dbReference type="RefSeq" id="WP_005925709.1">
    <property type="nucleotide sequence ID" value="NZ_CABKSE010000001.1"/>
</dbReference>
<dbReference type="Proteomes" id="UP000422221">
    <property type="component" value="Unassembled WGS sequence"/>
</dbReference>
<reference evidence="2 3" key="1">
    <citation type="journal article" date="2019" name="Nat. Med.">
        <title>A library of human gut bacterial isolates paired with longitudinal multiomics data enables mechanistic microbiome research.</title>
        <authorList>
            <person name="Poyet M."/>
            <person name="Groussin M."/>
            <person name="Gibbons S.M."/>
            <person name="Avila-Pacheco J."/>
            <person name="Jiang X."/>
            <person name="Kearney S.M."/>
            <person name="Perrotta A.R."/>
            <person name="Berdy B."/>
            <person name="Zhao S."/>
            <person name="Lieberman T.D."/>
            <person name="Swanson P.K."/>
            <person name="Smith M."/>
            <person name="Roesemann S."/>
            <person name="Alexander J.E."/>
            <person name="Rich S.A."/>
            <person name="Livny J."/>
            <person name="Vlamakis H."/>
            <person name="Clish C."/>
            <person name="Bullock K."/>
            <person name="Deik A."/>
            <person name="Scott J."/>
            <person name="Pierce K.A."/>
            <person name="Xavier R.J."/>
            <person name="Alm E.J."/>
        </authorList>
    </citation>
    <scope>NUCLEOTIDE SEQUENCE [LARGE SCALE GENOMIC DNA]</scope>
    <source>
        <strain evidence="2 3">BIOML-A10</strain>
    </source>
</reference>
<name>A0A7J4XPE3_9BACE</name>
<dbReference type="EMBL" id="VWMK01000001">
    <property type="protein sequence ID" value="KAA3770697.1"/>
    <property type="molecule type" value="Genomic_DNA"/>
</dbReference>
<protein>
    <recommendedName>
        <fullName evidence="4">Multidrug transporter</fullName>
    </recommendedName>
</protein>
<organism evidence="2 3">
    <name type="scientific">Bacteroides salyersiae</name>
    <dbReference type="NCBI Taxonomy" id="291644"/>
    <lineage>
        <taxon>Bacteria</taxon>
        <taxon>Pseudomonadati</taxon>
        <taxon>Bacteroidota</taxon>
        <taxon>Bacteroidia</taxon>
        <taxon>Bacteroidales</taxon>
        <taxon>Bacteroidaceae</taxon>
        <taxon>Bacteroides</taxon>
    </lineage>
</organism>
<dbReference type="PANTHER" id="PTHR41339:SF1">
    <property type="entry name" value="SECRETED PROTEIN"/>
    <property type="match status" value="1"/>
</dbReference>
<keyword evidence="1" id="KW-0732">Signal</keyword>
<evidence type="ECO:0000313" key="2">
    <source>
        <dbReference type="EMBL" id="KAA3770697.1"/>
    </source>
</evidence>